<reference evidence="1" key="2">
    <citation type="submission" date="2021-12" db="EMBL/GenBank/DDBJ databases">
        <title>Resequencing data analysis of finger millet.</title>
        <authorList>
            <person name="Hatakeyama M."/>
            <person name="Aluri S."/>
            <person name="Balachadran M.T."/>
            <person name="Sivarajan S.R."/>
            <person name="Poveda L."/>
            <person name="Shimizu-Inatsugi R."/>
            <person name="Schlapbach R."/>
            <person name="Sreeman S.M."/>
            <person name="Shimizu K.K."/>
        </authorList>
    </citation>
    <scope>NUCLEOTIDE SEQUENCE</scope>
</reference>
<reference evidence="1" key="1">
    <citation type="journal article" date="2018" name="DNA Res.">
        <title>Multiple hybrid de novo genome assembly of finger millet, an orphan allotetraploid crop.</title>
        <authorList>
            <person name="Hatakeyama M."/>
            <person name="Aluri S."/>
            <person name="Balachadran M.T."/>
            <person name="Sivarajan S.R."/>
            <person name="Patrignani A."/>
            <person name="Gruter S."/>
            <person name="Poveda L."/>
            <person name="Shimizu-Inatsugi R."/>
            <person name="Baeten J."/>
            <person name="Francoijs K.J."/>
            <person name="Nataraja K.N."/>
            <person name="Reddy Y.A.N."/>
            <person name="Phadnis S."/>
            <person name="Ravikumar R.L."/>
            <person name="Schlapbach R."/>
            <person name="Sreeman S.M."/>
            <person name="Shimizu K.K."/>
        </authorList>
    </citation>
    <scope>NUCLEOTIDE SEQUENCE</scope>
</reference>
<keyword evidence="2" id="KW-1185">Reference proteome</keyword>
<dbReference type="Proteomes" id="UP001054889">
    <property type="component" value="Unassembled WGS sequence"/>
</dbReference>
<proteinExistence type="predicted"/>
<dbReference type="PANTHER" id="PTHR33186">
    <property type="entry name" value="OS10G0136150 PROTEIN-RELATED"/>
    <property type="match status" value="1"/>
</dbReference>
<name>A0AAV5ENF5_ELECO</name>
<accession>A0AAV5ENF5</accession>
<protein>
    <submittedName>
        <fullName evidence="1">Uncharacterized protein</fullName>
    </submittedName>
</protein>
<organism evidence="1 2">
    <name type="scientific">Eleusine coracana subsp. coracana</name>
    <dbReference type="NCBI Taxonomy" id="191504"/>
    <lineage>
        <taxon>Eukaryota</taxon>
        <taxon>Viridiplantae</taxon>
        <taxon>Streptophyta</taxon>
        <taxon>Embryophyta</taxon>
        <taxon>Tracheophyta</taxon>
        <taxon>Spermatophyta</taxon>
        <taxon>Magnoliopsida</taxon>
        <taxon>Liliopsida</taxon>
        <taxon>Poales</taxon>
        <taxon>Poaceae</taxon>
        <taxon>PACMAD clade</taxon>
        <taxon>Chloridoideae</taxon>
        <taxon>Cynodonteae</taxon>
        <taxon>Eleusininae</taxon>
        <taxon>Eleusine</taxon>
    </lineage>
</organism>
<evidence type="ECO:0000313" key="1">
    <source>
        <dbReference type="EMBL" id="GJN24377.1"/>
    </source>
</evidence>
<comment type="caution">
    <text evidence="1">The sequence shown here is derived from an EMBL/GenBank/DDBJ whole genome shotgun (WGS) entry which is preliminary data.</text>
</comment>
<sequence length="113" mass="12663">MYKKILKYDLGKHSLSVMIDMPDDFSNNVPILMEDGSLGLAGIRGSSLRLWSRKVNQEGAEQWVQRRSINLQSTVPGIDKQGGGARSHTSKDLLISNVLLHIKTWQSGRVHHL</sequence>
<dbReference type="AlphaFoldDB" id="A0AAV5ENF5"/>
<evidence type="ECO:0000313" key="2">
    <source>
        <dbReference type="Proteomes" id="UP001054889"/>
    </source>
</evidence>
<dbReference type="PANTHER" id="PTHR33186:SF15">
    <property type="entry name" value="OS06G0249850 PROTEIN"/>
    <property type="match status" value="1"/>
</dbReference>
<gene>
    <name evidence="1" type="primary">gb12115</name>
    <name evidence="1" type="ORF">PR202_gb12115</name>
</gene>
<dbReference type="EMBL" id="BQKI01000077">
    <property type="protein sequence ID" value="GJN24377.1"/>
    <property type="molecule type" value="Genomic_DNA"/>
</dbReference>